<evidence type="ECO:0000256" key="2">
    <source>
        <dbReference type="ARBA" id="ARBA00023002"/>
    </source>
</evidence>
<comment type="similarity">
    <text evidence="1">Belongs to the short-chain dehydrogenases/reductases (SDR) family.</text>
</comment>
<dbReference type="CDD" id="cd05233">
    <property type="entry name" value="SDR_c"/>
    <property type="match status" value="1"/>
</dbReference>
<name>A0A938X1J5_9CLOT</name>
<dbReference type="Gene3D" id="3.40.50.720">
    <property type="entry name" value="NAD(P)-binding Rossmann-like Domain"/>
    <property type="match status" value="1"/>
</dbReference>
<keyword evidence="2" id="KW-0560">Oxidoreductase</keyword>
<reference evidence="11" key="2">
    <citation type="journal article" date="2021" name="Sci. Rep.">
        <title>The distribution of antibiotic resistance genes in chicken gut microbiota commensals.</title>
        <authorList>
            <person name="Juricova H."/>
            <person name="Matiasovicova J."/>
            <person name="Kubasova T."/>
            <person name="Cejkova D."/>
            <person name="Rychlik I."/>
        </authorList>
    </citation>
    <scope>NUCLEOTIDE SEQUENCE</scope>
    <source>
        <strain evidence="11">An420c</strain>
    </source>
</reference>
<comment type="catalytic activity">
    <reaction evidence="10">
        <text>3-hydroxypropanoate + NADP(+) = 3-oxopropanoate + NADPH + H(+)</text>
        <dbReference type="Rhea" id="RHEA:26438"/>
        <dbReference type="ChEBI" id="CHEBI:15378"/>
        <dbReference type="ChEBI" id="CHEBI:16510"/>
        <dbReference type="ChEBI" id="CHEBI:33190"/>
        <dbReference type="ChEBI" id="CHEBI:57783"/>
        <dbReference type="ChEBI" id="CHEBI:58349"/>
        <dbReference type="EC" id="1.1.1.298"/>
    </reaction>
</comment>
<dbReference type="PANTHER" id="PTHR43086:SF3">
    <property type="entry name" value="NADP-DEPENDENT 3-HYDROXY ACID DEHYDROGENASE YDFG"/>
    <property type="match status" value="1"/>
</dbReference>
<protein>
    <recommendedName>
        <fullName evidence="6">NADP-dependent 3-hydroxy acid dehydrogenase YdfG</fullName>
        <ecNumber evidence="4">1.1.1.298</ecNumber>
        <ecNumber evidence="5">1.1.1.381</ecNumber>
    </recommendedName>
    <alternativeName>
        <fullName evidence="8">L-allo-threonine dehydrogenase</fullName>
    </alternativeName>
    <alternativeName>
        <fullName evidence="7">Malonic semialdehyde reductase</fullName>
    </alternativeName>
</protein>
<dbReference type="PANTHER" id="PTHR43086">
    <property type="entry name" value="VERY-LONG-CHAIN 3-OXOOACYL-COA REDUCTASE"/>
    <property type="match status" value="1"/>
</dbReference>
<gene>
    <name evidence="11" type="ORF">H6A13_02745</name>
</gene>
<comment type="catalytic activity">
    <reaction evidence="3">
        <text>L-allo-threonine + NADP(+) = aminoacetone + CO2 + NADPH</text>
        <dbReference type="Rhea" id="RHEA:43524"/>
        <dbReference type="ChEBI" id="CHEBI:16526"/>
        <dbReference type="ChEBI" id="CHEBI:57783"/>
        <dbReference type="ChEBI" id="CHEBI:58320"/>
        <dbReference type="ChEBI" id="CHEBI:58349"/>
        <dbReference type="ChEBI" id="CHEBI:58585"/>
        <dbReference type="EC" id="1.1.1.381"/>
    </reaction>
</comment>
<evidence type="ECO:0000256" key="6">
    <source>
        <dbReference type="ARBA" id="ARBA00044065"/>
    </source>
</evidence>
<dbReference type="GO" id="GO:0035527">
    <property type="term" value="F:3-hydroxypropionate dehydrogenase (NADP+) activity"/>
    <property type="evidence" value="ECO:0007669"/>
    <property type="project" value="UniProtKB-EC"/>
</dbReference>
<dbReference type="PROSITE" id="PS00061">
    <property type="entry name" value="ADH_SHORT"/>
    <property type="match status" value="1"/>
</dbReference>
<dbReference type="Proteomes" id="UP000713880">
    <property type="component" value="Unassembled WGS sequence"/>
</dbReference>
<keyword evidence="12" id="KW-1185">Reference proteome</keyword>
<dbReference type="InterPro" id="IPR020904">
    <property type="entry name" value="Sc_DH/Rdtase_CS"/>
</dbReference>
<dbReference type="SUPFAM" id="SSF51735">
    <property type="entry name" value="NAD(P)-binding Rossmann-fold domains"/>
    <property type="match status" value="1"/>
</dbReference>
<accession>A0A938X1J5</accession>
<evidence type="ECO:0000256" key="5">
    <source>
        <dbReference type="ARBA" id="ARBA00044059"/>
    </source>
</evidence>
<evidence type="ECO:0000256" key="3">
    <source>
        <dbReference type="ARBA" id="ARBA00043812"/>
    </source>
</evidence>
<comment type="function">
    <text evidence="9">NADP-dependent dehydrogenase with broad substrate specificity acting on 3-hydroxy acids. Catalyzes the NADP-dependent oxidation of L-allo-threonine to L-2-amino-3-keto-butyrate, which is spontaneously decarboxylated into aminoacetone. Also acts on D-threonine, L-serine, D-serine, D-3-hydroxyisobutyrate, L-3-hydroxyisobutyrate, D-glycerate and L-glycerate. Able to catalyze the reduction of the malonic semialdehyde to 3-hydroxypropionic acid. YdfG is apparently supplementing RutE, the presumed malonic semialdehyde reductase involved in pyrimidine degradation since both are able to detoxify malonic semialdehyde.</text>
</comment>
<dbReference type="InterPro" id="IPR036291">
    <property type="entry name" value="NAD(P)-bd_dom_sf"/>
</dbReference>
<evidence type="ECO:0000256" key="7">
    <source>
        <dbReference type="ARBA" id="ARBA00044271"/>
    </source>
</evidence>
<evidence type="ECO:0000313" key="12">
    <source>
        <dbReference type="Proteomes" id="UP000713880"/>
    </source>
</evidence>
<dbReference type="PRINTS" id="PR00081">
    <property type="entry name" value="GDHRDH"/>
</dbReference>
<dbReference type="InterPro" id="IPR002347">
    <property type="entry name" value="SDR_fam"/>
</dbReference>
<dbReference type="EMBL" id="JACJLV010000005">
    <property type="protein sequence ID" value="MBM6826025.1"/>
    <property type="molecule type" value="Genomic_DNA"/>
</dbReference>
<comment type="caution">
    <text evidence="11">The sequence shown here is derived from an EMBL/GenBank/DDBJ whole genome shotgun (WGS) entry which is preliminary data.</text>
</comment>
<organism evidence="11 12">
    <name type="scientific">Mordavella massiliensis</name>
    <dbReference type="NCBI Taxonomy" id="1871024"/>
    <lineage>
        <taxon>Bacteria</taxon>
        <taxon>Bacillati</taxon>
        <taxon>Bacillota</taxon>
        <taxon>Clostridia</taxon>
        <taxon>Eubacteriales</taxon>
        <taxon>Clostridiaceae</taxon>
        <taxon>Mordavella</taxon>
    </lineage>
</organism>
<evidence type="ECO:0000313" key="11">
    <source>
        <dbReference type="EMBL" id="MBM6826025.1"/>
    </source>
</evidence>
<evidence type="ECO:0000256" key="1">
    <source>
        <dbReference type="ARBA" id="ARBA00006484"/>
    </source>
</evidence>
<evidence type="ECO:0000256" key="9">
    <source>
        <dbReference type="ARBA" id="ARBA00045650"/>
    </source>
</evidence>
<evidence type="ECO:0000256" key="8">
    <source>
        <dbReference type="ARBA" id="ARBA00044349"/>
    </source>
</evidence>
<dbReference type="Pfam" id="PF00106">
    <property type="entry name" value="adh_short"/>
    <property type="match status" value="1"/>
</dbReference>
<dbReference type="AlphaFoldDB" id="A0A938X1J5"/>
<evidence type="ECO:0000256" key="4">
    <source>
        <dbReference type="ARBA" id="ARBA00044050"/>
    </source>
</evidence>
<dbReference type="RefSeq" id="WP_204908089.1">
    <property type="nucleotide sequence ID" value="NZ_JACJLV010000005.1"/>
</dbReference>
<evidence type="ECO:0000256" key="10">
    <source>
        <dbReference type="ARBA" id="ARBA00047274"/>
    </source>
</evidence>
<proteinExistence type="inferred from homology"/>
<dbReference type="EC" id="1.1.1.298" evidence="4"/>
<dbReference type="EC" id="1.1.1.381" evidence="5"/>
<reference evidence="11" key="1">
    <citation type="submission" date="2020-08" db="EMBL/GenBank/DDBJ databases">
        <authorList>
            <person name="Cejkova D."/>
            <person name="Kubasova T."/>
            <person name="Jahodarova E."/>
            <person name="Rychlik I."/>
        </authorList>
    </citation>
    <scope>NUCLEOTIDE SEQUENCE</scope>
    <source>
        <strain evidence="11">An420c</strain>
    </source>
</reference>
<sequence length="254" mass="28277">MKIAVVTGASSGIGREFARQIPQLYRHLDELWVVARRTERLKELEKDAPLPVRIFDGDLRRDYIYERLQKELDRQNAEIRMLVNAAGYGKTGRFEEIPLEDQLGMIDLNCRSLTKMTGICLPHLRKGSRIVNIASAAAFSPQPGFAVYAAGKSYVYRLSMALREELKGKGILVTAVCPGPVETEFFQISGELPGKLKTAFRQGVSEVVRQALKDAAKGKPVSVYGNTMKAARICGKILPDPLLASLMKRTNQIR</sequence>